<organism evidence="6 7">
    <name type="scientific">Catenovulum sediminis</name>
    <dbReference type="NCBI Taxonomy" id="1740262"/>
    <lineage>
        <taxon>Bacteria</taxon>
        <taxon>Pseudomonadati</taxon>
        <taxon>Pseudomonadota</taxon>
        <taxon>Gammaproteobacteria</taxon>
        <taxon>Alteromonadales</taxon>
        <taxon>Alteromonadaceae</taxon>
        <taxon>Catenovulum</taxon>
    </lineage>
</organism>
<name>A0ABV1RLC0_9ALTE</name>
<dbReference type="SUPFAM" id="SSF51126">
    <property type="entry name" value="Pectin lyase-like"/>
    <property type="match status" value="1"/>
</dbReference>
<comment type="similarity">
    <text evidence="1">Belongs to the pectinesterase family.</text>
</comment>
<dbReference type="Gene3D" id="2.160.20.10">
    <property type="entry name" value="Single-stranded right-handed beta-helix, Pectin lyase-like"/>
    <property type="match status" value="1"/>
</dbReference>
<proteinExistence type="inferred from homology"/>
<keyword evidence="7" id="KW-1185">Reference proteome</keyword>
<evidence type="ECO:0000256" key="3">
    <source>
        <dbReference type="ARBA" id="ARBA00023085"/>
    </source>
</evidence>
<keyword evidence="4" id="KW-0732">Signal</keyword>
<feature type="chain" id="PRO_5045689765" evidence="4">
    <location>
        <begin position="28"/>
        <end position="399"/>
    </location>
</feature>
<gene>
    <name evidence="6" type="ORF">ABS311_16335</name>
</gene>
<evidence type="ECO:0000256" key="2">
    <source>
        <dbReference type="ARBA" id="ARBA00022801"/>
    </source>
</evidence>
<dbReference type="Pfam" id="PF01095">
    <property type="entry name" value="Pectinesterase"/>
    <property type="match status" value="1"/>
</dbReference>
<accession>A0ABV1RLC0</accession>
<dbReference type="InterPro" id="IPR000070">
    <property type="entry name" value="Pectinesterase_cat"/>
</dbReference>
<reference evidence="6 7" key="1">
    <citation type="submission" date="2024-06" db="EMBL/GenBank/DDBJ databases">
        <authorList>
            <person name="Chen R.Y."/>
        </authorList>
    </citation>
    <scope>NUCLEOTIDE SEQUENCE [LARGE SCALE GENOMIC DNA]</scope>
    <source>
        <strain evidence="6 7">D2</strain>
    </source>
</reference>
<dbReference type="InterPro" id="IPR012334">
    <property type="entry name" value="Pectin_lyas_fold"/>
</dbReference>
<feature type="domain" description="Pectinesterase catalytic" evidence="5">
    <location>
        <begin position="58"/>
        <end position="389"/>
    </location>
</feature>
<keyword evidence="3" id="KW-0063">Aspartyl esterase</keyword>
<evidence type="ECO:0000256" key="4">
    <source>
        <dbReference type="SAM" id="SignalP"/>
    </source>
</evidence>
<keyword evidence="2" id="KW-0378">Hydrolase</keyword>
<evidence type="ECO:0000313" key="7">
    <source>
        <dbReference type="Proteomes" id="UP001467690"/>
    </source>
</evidence>
<dbReference type="RefSeq" id="WP_143872587.1">
    <property type="nucleotide sequence ID" value="NZ_CP041660.1"/>
</dbReference>
<protein>
    <submittedName>
        <fullName evidence="6">Pectinesterase family protein</fullName>
    </submittedName>
</protein>
<evidence type="ECO:0000259" key="5">
    <source>
        <dbReference type="Pfam" id="PF01095"/>
    </source>
</evidence>
<feature type="signal peptide" evidence="4">
    <location>
        <begin position="1"/>
        <end position="27"/>
    </location>
</feature>
<dbReference type="PANTHER" id="PTHR31321:SF57">
    <property type="entry name" value="PECTINESTERASE 53-RELATED"/>
    <property type="match status" value="1"/>
</dbReference>
<sequence length="399" mass="44837">MAVIKIQLLFIVTFVLCLQSCAIPHNAGVANPLKRLPDAVVIQSDVSSEQKKQAWITKGVAVYHDIQKAIDDAPVINERSNKRYQILITAGRYYQRVVVDKNNITIEGQGAHEEPAQTLITYDLYAGKLMPNGLEKYGTFRTATFSITAKNIQLKNLSIENGFDYPANEKLDKTDENKVGGEQAVALKIAGQADKNSFENVSLFGYQDTLYADAGRSYFYRSKIFGHVDFIFGKGNVVFTETDIISRARYKKTKYSGYVTAPSTLITQPYGFTFLNCRLLREPNVPDNSVPLGRPWHPTTTFHDGRYANPNAIGKAVYINTYMDAHISLNGWASMRGTSRVKGQKDEFKPESARFFEYKNSGPGASQNHKRRQLTDQEVAHYYTLEQLLGGWQPSISQE</sequence>
<dbReference type="Proteomes" id="UP001467690">
    <property type="component" value="Unassembled WGS sequence"/>
</dbReference>
<dbReference type="EMBL" id="JBELOE010000265">
    <property type="protein sequence ID" value="MER2493447.1"/>
    <property type="molecule type" value="Genomic_DNA"/>
</dbReference>
<evidence type="ECO:0000256" key="1">
    <source>
        <dbReference type="ARBA" id="ARBA00008891"/>
    </source>
</evidence>
<dbReference type="PANTHER" id="PTHR31321">
    <property type="entry name" value="ACYL-COA THIOESTER HYDROLASE YBHC-RELATED"/>
    <property type="match status" value="1"/>
</dbReference>
<comment type="caution">
    <text evidence="6">The sequence shown here is derived from an EMBL/GenBank/DDBJ whole genome shotgun (WGS) entry which is preliminary data.</text>
</comment>
<evidence type="ECO:0000313" key="6">
    <source>
        <dbReference type="EMBL" id="MER2493447.1"/>
    </source>
</evidence>
<dbReference type="InterPro" id="IPR011050">
    <property type="entry name" value="Pectin_lyase_fold/virulence"/>
</dbReference>